<organism evidence="2 3">
    <name type="scientific">Pedobacter riviphilus</name>
    <dbReference type="NCBI Taxonomy" id="2766984"/>
    <lineage>
        <taxon>Bacteria</taxon>
        <taxon>Pseudomonadati</taxon>
        <taxon>Bacteroidota</taxon>
        <taxon>Sphingobacteriia</taxon>
        <taxon>Sphingobacteriales</taxon>
        <taxon>Sphingobacteriaceae</taxon>
        <taxon>Pedobacter</taxon>
    </lineage>
</organism>
<keyword evidence="3" id="KW-1185">Reference proteome</keyword>
<name>A0ABX6THV3_9SPHI</name>
<dbReference type="InterPro" id="IPR050194">
    <property type="entry name" value="Glycosyltransferase_grp1"/>
</dbReference>
<dbReference type="RefSeq" id="WP_190327211.1">
    <property type="nucleotide sequence ID" value="NZ_CP061171.1"/>
</dbReference>
<accession>A0ABX6THV3</accession>
<dbReference type="PANTHER" id="PTHR45947">
    <property type="entry name" value="SULFOQUINOVOSYL TRANSFERASE SQD2"/>
    <property type="match status" value="1"/>
</dbReference>
<dbReference type="Proteomes" id="UP000516439">
    <property type="component" value="Chromosome"/>
</dbReference>
<dbReference type="CDD" id="cd03801">
    <property type="entry name" value="GT4_PimA-like"/>
    <property type="match status" value="1"/>
</dbReference>
<protein>
    <submittedName>
        <fullName evidence="2">Glycosyltransferase family 4 protein</fullName>
    </submittedName>
</protein>
<dbReference type="Pfam" id="PF00534">
    <property type="entry name" value="Glycos_transf_1"/>
    <property type="match status" value="1"/>
</dbReference>
<evidence type="ECO:0000313" key="3">
    <source>
        <dbReference type="Proteomes" id="UP000516439"/>
    </source>
</evidence>
<dbReference type="InterPro" id="IPR001296">
    <property type="entry name" value="Glyco_trans_1"/>
</dbReference>
<dbReference type="SUPFAM" id="SSF53756">
    <property type="entry name" value="UDP-Glycosyltransferase/glycogen phosphorylase"/>
    <property type="match status" value="1"/>
</dbReference>
<sequence>MKKILFISHNLGRTGSEMLLWYSLMNLNREKFLPLLFTKGKGVLIDTLPSEIQHFLPYRENPKRSLRLLRSVLKKVKIDSLEYQLNYITKKNNVDFWYVNTIVIPEVYPIAKKLGIKVITHAHELPFAYDFIGYKDLESIVTSSAALIGCSEAVCNRISDMGRPDVKLLYGFIDLSKIVCTKTAAEVKANTGFDREDFVWAISGKTTLIKGVDFLVSLLPELPGNIKIIWIGGEEDTGIYYYAKKAVENKFPGRVRFLGAQSEEYYNYLNSADAFLLLSREDSFPLVMLEAAALGKPIVGFNSGGIKEFVKTDTGIVVDTWRTKDLADAMMEVKNHPEKFNVDEIKRQASRYEVKKQVSILEDILNNVD</sequence>
<dbReference type="EMBL" id="CP061171">
    <property type="protein sequence ID" value="QNR84493.1"/>
    <property type="molecule type" value="Genomic_DNA"/>
</dbReference>
<proteinExistence type="predicted"/>
<evidence type="ECO:0000259" key="1">
    <source>
        <dbReference type="Pfam" id="PF00534"/>
    </source>
</evidence>
<feature type="domain" description="Glycosyl transferase family 1" evidence="1">
    <location>
        <begin position="188"/>
        <end position="339"/>
    </location>
</feature>
<gene>
    <name evidence="2" type="ORF">H9N25_21735</name>
</gene>
<dbReference type="Gene3D" id="3.40.50.2000">
    <property type="entry name" value="Glycogen Phosphorylase B"/>
    <property type="match status" value="2"/>
</dbReference>
<dbReference type="PANTHER" id="PTHR45947:SF3">
    <property type="entry name" value="SULFOQUINOVOSYL TRANSFERASE SQD2"/>
    <property type="match status" value="1"/>
</dbReference>
<reference evidence="2 3" key="1">
    <citation type="submission" date="2020-09" db="EMBL/GenBank/DDBJ databases">
        <title>Pedobacter sp. SW-16 isolated from soil near Yeocheon.</title>
        <authorList>
            <person name="Im H.S."/>
            <person name="Joung Y."/>
            <person name="Lee S.-S."/>
        </authorList>
    </citation>
    <scope>NUCLEOTIDE SEQUENCE [LARGE SCALE GENOMIC DNA]</scope>
    <source>
        <strain evidence="2 3">SW-16</strain>
    </source>
</reference>
<evidence type="ECO:0000313" key="2">
    <source>
        <dbReference type="EMBL" id="QNR84493.1"/>
    </source>
</evidence>